<gene>
    <name evidence="1" type="ORF">C8R14_1012</name>
</gene>
<name>A0ABX5MAI0_9PROT</name>
<reference evidence="1 2" key="1">
    <citation type="submission" date="2018-04" db="EMBL/GenBank/DDBJ databases">
        <title>Active sludge and wastewater microbial communities from Klosterneuburg, Austria.</title>
        <authorList>
            <person name="Wagner M."/>
        </authorList>
    </citation>
    <scope>NUCLEOTIDE SEQUENCE [LARGE SCALE GENOMIC DNA]</scope>
    <source>
        <strain evidence="1 2">Nm 57</strain>
    </source>
</reference>
<evidence type="ECO:0000313" key="2">
    <source>
        <dbReference type="Proteomes" id="UP000247780"/>
    </source>
</evidence>
<organism evidence="1 2">
    <name type="scientific">Nitrosomonas eutropha</name>
    <dbReference type="NCBI Taxonomy" id="916"/>
    <lineage>
        <taxon>Bacteria</taxon>
        <taxon>Pseudomonadati</taxon>
        <taxon>Pseudomonadota</taxon>
        <taxon>Betaproteobacteria</taxon>
        <taxon>Nitrosomonadales</taxon>
        <taxon>Nitrosomonadaceae</taxon>
        <taxon>Nitrosomonas</taxon>
    </lineage>
</organism>
<sequence>MMHGMYMNGMAWGFGLHWLVMLLVAALILPPFWKIFSENLFKVF</sequence>
<evidence type="ECO:0000313" key="1">
    <source>
        <dbReference type="EMBL" id="PXV84121.1"/>
    </source>
</evidence>
<accession>A0ABX5MAI0</accession>
<comment type="caution">
    <text evidence="1">The sequence shown here is derived from an EMBL/GenBank/DDBJ whole genome shotgun (WGS) entry which is preliminary data.</text>
</comment>
<keyword evidence="2" id="KW-1185">Reference proteome</keyword>
<proteinExistence type="predicted"/>
<dbReference type="Proteomes" id="UP000247780">
    <property type="component" value="Unassembled WGS sequence"/>
</dbReference>
<dbReference type="EMBL" id="QICQ01000001">
    <property type="protein sequence ID" value="PXV84121.1"/>
    <property type="molecule type" value="Genomic_DNA"/>
</dbReference>
<protein>
    <submittedName>
        <fullName evidence="1">Uncharacterized protein</fullName>
    </submittedName>
</protein>